<evidence type="ECO:0008006" key="3">
    <source>
        <dbReference type="Google" id="ProtNLM"/>
    </source>
</evidence>
<organism evidence="1 2">
    <name type="scientific">Gloeophyllum trabeum (strain ATCC 11539 / FP-39264 / Madison 617)</name>
    <name type="common">Brown rot fungus</name>
    <dbReference type="NCBI Taxonomy" id="670483"/>
    <lineage>
        <taxon>Eukaryota</taxon>
        <taxon>Fungi</taxon>
        <taxon>Dikarya</taxon>
        <taxon>Basidiomycota</taxon>
        <taxon>Agaricomycotina</taxon>
        <taxon>Agaricomycetes</taxon>
        <taxon>Gloeophyllales</taxon>
        <taxon>Gloeophyllaceae</taxon>
        <taxon>Gloeophyllum</taxon>
    </lineage>
</organism>
<keyword evidence="2" id="KW-1185">Reference proteome</keyword>
<dbReference type="GeneID" id="19302337"/>
<gene>
    <name evidence="1" type="ORF">GLOTRDRAFT_131627</name>
</gene>
<dbReference type="KEGG" id="gtr:GLOTRDRAFT_131627"/>
<dbReference type="RefSeq" id="XP_007868613.1">
    <property type="nucleotide sequence ID" value="XM_007870422.1"/>
</dbReference>
<evidence type="ECO:0000313" key="2">
    <source>
        <dbReference type="Proteomes" id="UP000030669"/>
    </source>
</evidence>
<dbReference type="eggNOG" id="ENOG502RDEN">
    <property type="taxonomic scope" value="Eukaryota"/>
</dbReference>
<dbReference type="OMA" id="PDRNERI"/>
<reference evidence="1 2" key="1">
    <citation type="journal article" date="2012" name="Science">
        <title>The Paleozoic origin of enzymatic lignin decomposition reconstructed from 31 fungal genomes.</title>
        <authorList>
            <person name="Floudas D."/>
            <person name="Binder M."/>
            <person name="Riley R."/>
            <person name="Barry K."/>
            <person name="Blanchette R.A."/>
            <person name="Henrissat B."/>
            <person name="Martinez A.T."/>
            <person name="Otillar R."/>
            <person name="Spatafora J.W."/>
            <person name="Yadav J.S."/>
            <person name="Aerts A."/>
            <person name="Benoit I."/>
            <person name="Boyd A."/>
            <person name="Carlson A."/>
            <person name="Copeland A."/>
            <person name="Coutinho P.M."/>
            <person name="de Vries R.P."/>
            <person name="Ferreira P."/>
            <person name="Findley K."/>
            <person name="Foster B."/>
            <person name="Gaskell J."/>
            <person name="Glotzer D."/>
            <person name="Gorecki P."/>
            <person name="Heitman J."/>
            <person name="Hesse C."/>
            <person name="Hori C."/>
            <person name="Igarashi K."/>
            <person name="Jurgens J.A."/>
            <person name="Kallen N."/>
            <person name="Kersten P."/>
            <person name="Kohler A."/>
            <person name="Kuees U."/>
            <person name="Kumar T.K.A."/>
            <person name="Kuo A."/>
            <person name="LaButti K."/>
            <person name="Larrondo L.F."/>
            <person name="Lindquist E."/>
            <person name="Ling A."/>
            <person name="Lombard V."/>
            <person name="Lucas S."/>
            <person name="Lundell T."/>
            <person name="Martin R."/>
            <person name="McLaughlin D.J."/>
            <person name="Morgenstern I."/>
            <person name="Morin E."/>
            <person name="Murat C."/>
            <person name="Nagy L.G."/>
            <person name="Nolan M."/>
            <person name="Ohm R.A."/>
            <person name="Patyshakuliyeva A."/>
            <person name="Rokas A."/>
            <person name="Ruiz-Duenas F.J."/>
            <person name="Sabat G."/>
            <person name="Salamov A."/>
            <person name="Samejima M."/>
            <person name="Schmutz J."/>
            <person name="Slot J.C."/>
            <person name="St John F."/>
            <person name="Stenlid J."/>
            <person name="Sun H."/>
            <person name="Sun S."/>
            <person name="Syed K."/>
            <person name="Tsang A."/>
            <person name="Wiebenga A."/>
            <person name="Young D."/>
            <person name="Pisabarro A."/>
            <person name="Eastwood D.C."/>
            <person name="Martin F."/>
            <person name="Cullen D."/>
            <person name="Grigoriev I.V."/>
            <person name="Hibbett D.S."/>
        </authorList>
    </citation>
    <scope>NUCLEOTIDE SEQUENCE [LARGE SCALE GENOMIC DNA]</scope>
    <source>
        <strain evidence="1 2">ATCC 11539</strain>
    </source>
</reference>
<proteinExistence type="predicted"/>
<evidence type="ECO:0000313" key="1">
    <source>
        <dbReference type="EMBL" id="EPQ53358.1"/>
    </source>
</evidence>
<dbReference type="Proteomes" id="UP000030669">
    <property type="component" value="Unassembled WGS sequence"/>
</dbReference>
<dbReference type="EMBL" id="KB469306">
    <property type="protein sequence ID" value="EPQ53358.1"/>
    <property type="molecule type" value="Genomic_DNA"/>
</dbReference>
<dbReference type="STRING" id="670483.S7Q0R6"/>
<accession>S7Q0R6</accession>
<sequence>MPPPLTTGNTDAPLLTLPAPLFEAILLALASARPPPQSQSPSDSSEPAEDTLLLARTFAPLSLTCRHLCRALARADVWRVICLRAWDPPATPSAPADVDWAGEFRARARAAAYFLSPAPHACADPGVLQALLAMLHEGKREGESKNVKWVRGMLARGWPAEVAWRLVGWGRTGSAGAEEANGDARSEGRRGKKWAEVSDPAFDTSVAGGVFWRVVAYTGAGLLAARAPPAVRRVDLLAEPDSDGEEDMDLAGDADGERKRARRVARVRVYDFGYRRWGPFLLVDEGEQGGDADADQAPPARMLRPHWACLAAVRVVIEANLTDYGMQAELGRFRDLAGLSGCGAGAGRDDSDVREEGWDWAGVEGAWRRCMCWMDYRKVAQNNVRSPARRYRYHSHPMEAARVAPLQLRVAHYTANPEFPGWPDIYVEGEDEMMGGVCGVVGMIGRNWAEAEVRWSLRGQDGVAVEGVQTGGIGSAMGVLGLWTKGDRVQSGPIGPSWMWKLWQAHFYERRTGHYPAWDIRLDQGCACNL</sequence>
<protein>
    <recommendedName>
        <fullName evidence="3">F-box domain-containing protein</fullName>
    </recommendedName>
</protein>
<name>S7Q0R6_GLOTA</name>
<dbReference type="AlphaFoldDB" id="S7Q0R6"/>
<dbReference type="HOGENOM" id="CLU_513923_0_0_1"/>
<dbReference type="OrthoDB" id="3226064at2759"/>